<protein>
    <submittedName>
        <fullName evidence="2">Glycosyltransferase family 39 protein</fullName>
    </submittedName>
</protein>
<feature type="transmembrane region" description="Helical" evidence="1">
    <location>
        <begin position="83"/>
        <end position="107"/>
    </location>
</feature>
<feature type="transmembrane region" description="Helical" evidence="1">
    <location>
        <begin position="20"/>
        <end position="39"/>
    </location>
</feature>
<keyword evidence="1" id="KW-0812">Transmembrane</keyword>
<organism evidence="2 4">
    <name type="scientific">Methanobacterium veterum</name>
    <dbReference type="NCBI Taxonomy" id="408577"/>
    <lineage>
        <taxon>Archaea</taxon>
        <taxon>Methanobacteriati</taxon>
        <taxon>Methanobacteriota</taxon>
        <taxon>Methanomada group</taxon>
        <taxon>Methanobacteria</taxon>
        <taxon>Methanobacteriales</taxon>
        <taxon>Methanobacteriaceae</taxon>
        <taxon>Methanobacterium</taxon>
    </lineage>
</organism>
<gene>
    <name evidence="3" type="ORF">O3H35_08545</name>
    <name evidence="2" type="ORF">O3H54_03425</name>
</gene>
<dbReference type="RefSeq" id="WP_048080232.1">
    <property type="nucleotide sequence ID" value="NZ_JAPVER010000018.1"/>
</dbReference>
<feature type="transmembrane region" description="Helical" evidence="1">
    <location>
        <begin position="197"/>
        <end position="219"/>
    </location>
</feature>
<dbReference type="AlphaFoldDB" id="A0A9E4ZVL8"/>
<dbReference type="Proteomes" id="UP001074446">
    <property type="component" value="Unassembled WGS sequence"/>
</dbReference>
<evidence type="ECO:0000256" key="1">
    <source>
        <dbReference type="SAM" id="Phobius"/>
    </source>
</evidence>
<feature type="transmembrane region" description="Helical" evidence="1">
    <location>
        <begin position="119"/>
        <end position="152"/>
    </location>
</feature>
<keyword evidence="1" id="KW-0472">Membrane</keyword>
<feature type="transmembrane region" description="Helical" evidence="1">
    <location>
        <begin position="315"/>
        <end position="333"/>
    </location>
</feature>
<feature type="transmembrane region" description="Helical" evidence="1">
    <location>
        <begin position="158"/>
        <end position="185"/>
    </location>
</feature>
<evidence type="ECO:0000313" key="2">
    <source>
        <dbReference type="EMBL" id="MCZ3364926.1"/>
    </source>
</evidence>
<keyword evidence="4" id="KW-1185">Reference proteome</keyword>
<feature type="transmembrane region" description="Helical" evidence="1">
    <location>
        <begin position="239"/>
        <end position="258"/>
    </location>
</feature>
<dbReference type="EMBL" id="JAPVES010000030">
    <property type="protein sequence ID" value="MCZ3372681.1"/>
    <property type="molecule type" value="Genomic_DNA"/>
</dbReference>
<proteinExistence type="predicted"/>
<comment type="caution">
    <text evidence="2">The sequence shown here is derived from an EMBL/GenBank/DDBJ whole genome shotgun (WGS) entry which is preliminary data.</text>
</comment>
<name>A0A9E4ZVL8_9EURY</name>
<dbReference type="Proteomes" id="UP001068021">
    <property type="component" value="Unassembled WGS sequence"/>
</dbReference>
<feature type="transmembrane region" description="Helical" evidence="1">
    <location>
        <begin position="270"/>
        <end position="287"/>
    </location>
</feature>
<keyword evidence="1" id="KW-1133">Transmembrane helix</keyword>
<evidence type="ECO:0000313" key="4">
    <source>
        <dbReference type="Proteomes" id="UP001068021"/>
    </source>
</evidence>
<accession>A0A9E4ZVL8</accession>
<dbReference type="EMBL" id="JAPVER010000018">
    <property type="protein sequence ID" value="MCZ3364926.1"/>
    <property type="molecule type" value="Genomic_DNA"/>
</dbReference>
<sequence length="463" mass="53489">MQKTKYINNFLDLDWTEKPYMFILGFLFVLSRIPLLNLGFGSDPDAWRIAGSAFDLHYFGIYHPSRFPGYPLPEFFNSLIINYGWLVTNAATMILSLISVYVFARILKELNIKNRGLLVVTYAFLPILWINSTITMDYMWALVFILLTWFFIIRKQYALAGLMMGLAIGSRITSLILILPFVYLILAENNEIKKIMYFFVTTCATALILFLPLYLQYALNFVSYYPTQTGMSFIWFDMTYYFGLLAILFGLILFVVSFKKLFENIIKKDETTIFLLFSISLVVLLYIGAPYEMSYLIPAVPFGLLLLSKISNRKLFGILCIFLLLNSFIYIGLSSNISPILDKGAVISDAETRAQLLNEIENITSNLNNSVIISGECFPIMCYLYEKLQKTPQIIGFGKNDYIIHWNYEKNVGYIYLASLNEVKYWQKKGYKIYYMGNSATDNTKLNYKFNLNKYNCSNAFNT</sequence>
<evidence type="ECO:0000313" key="3">
    <source>
        <dbReference type="EMBL" id="MCZ3372681.1"/>
    </source>
</evidence>
<reference evidence="2" key="1">
    <citation type="submission" date="2022-12" db="EMBL/GenBank/DDBJ databases">
        <title>Reclassification of two methanogenic archaea species isolated from the Kolyma lowland permafrost.</title>
        <authorList>
            <person name="Trubitsyn V.E."/>
            <person name="Rivkina E.M."/>
            <person name="Shcherbakova V.A."/>
        </authorList>
    </citation>
    <scope>NUCLEOTIDE SEQUENCE</scope>
    <source>
        <strain evidence="2">M2</strain>
        <strain evidence="3">MK4</strain>
    </source>
</reference>